<feature type="domain" description="Flagellar hook protein FlgE/F/G-like D1" evidence="3">
    <location>
        <begin position="121"/>
        <end position="183"/>
    </location>
</feature>
<protein>
    <submittedName>
        <fullName evidence="4">Flagellar hook-basal body protein</fullName>
    </submittedName>
</protein>
<proteinExistence type="inferred from homology"/>
<dbReference type="InterPro" id="IPR037925">
    <property type="entry name" value="FlgE/F/G-like"/>
</dbReference>
<keyword evidence="2" id="KW-0975">Bacterial flagellum</keyword>
<accession>A0A2T2X6P7</accession>
<keyword evidence="4" id="KW-0966">Cell projection</keyword>
<dbReference type="Pfam" id="PF22692">
    <property type="entry name" value="LlgE_F_G_D1"/>
    <property type="match status" value="1"/>
</dbReference>
<dbReference type="InterPro" id="IPR053967">
    <property type="entry name" value="LlgE_F_G-like_D1"/>
</dbReference>
<name>A0A2T2X6P7_9FIRM</name>
<keyword evidence="4" id="KW-0282">Flagellum</keyword>
<comment type="similarity">
    <text evidence="1 2">Belongs to the flagella basal body rod proteins family.</text>
</comment>
<dbReference type="GO" id="GO:0071978">
    <property type="term" value="P:bacterial-type flagellum-dependent swarming motility"/>
    <property type="evidence" value="ECO:0007669"/>
    <property type="project" value="TreeGrafter"/>
</dbReference>
<dbReference type="GO" id="GO:0009425">
    <property type="term" value="C:bacterial-type flagellum basal body"/>
    <property type="evidence" value="ECO:0007669"/>
    <property type="project" value="UniProtKB-SubCell"/>
</dbReference>
<sequence>MAVWAKKLKLAGTTEIRETLNQNHRTEKGCAVMNALYTGASGLLTQHQVLESVAGNLANQNSAGYLSQQPQVIGLLPQSVMASQSKSMLPIGQVISESWVLSGLKLTPGPMRKTGLYTDLAIGGNGFFTVKSPQGVAYTQDGRFSVDSHGELVTATGDQVLSAQGKPITLGTTPFTVNSSGQIMQNGKMVAALGLTDLANQGIQAVGNSLYQAPKRLPFTGQVVQGAINLSNGSMTGETMTMMQAEQTYQALTTLVNEESSRLKTAGSLSIIA</sequence>
<gene>
    <name evidence="4" type="ORF">C7B43_07565</name>
</gene>
<evidence type="ECO:0000313" key="5">
    <source>
        <dbReference type="Proteomes" id="UP000242699"/>
    </source>
</evidence>
<dbReference type="Proteomes" id="UP000242699">
    <property type="component" value="Unassembled WGS sequence"/>
</dbReference>
<dbReference type="PANTHER" id="PTHR30435">
    <property type="entry name" value="FLAGELLAR PROTEIN"/>
    <property type="match status" value="1"/>
</dbReference>
<dbReference type="EMBL" id="PXYT01000013">
    <property type="protein sequence ID" value="PSR30128.1"/>
    <property type="molecule type" value="Genomic_DNA"/>
</dbReference>
<comment type="caution">
    <text evidence="4">The sequence shown here is derived from an EMBL/GenBank/DDBJ whole genome shotgun (WGS) entry which is preliminary data.</text>
</comment>
<evidence type="ECO:0000313" key="4">
    <source>
        <dbReference type="EMBL" id="PSR30128.1"/>
    </source>
</evidence>
<dbReference type="SUPFAM" id="SSF117143">
    <property type="entry name" value="Flagellar hook protein flgE"/>
    <property type="match status" value="1"/>
</dbReference>
<comment type="subcellular location">
    <subcellularLocation>
        <location evidence="2">Bacterial flagellum basal body</location>
    </subcellularLocation>
</comment>
<keyword evidence="4" id="KW-0969">Cilium</keyword>
<dbReference type="NCBIfam" id="TIGR03506">
    <property type="entry name" value="FlgEFG_subfam"/>
    <property type="match status" value="1"/>
</dbReference>
<evidence type="ECO:0000256" key="2">
    <source>
        <dbReference type="RuleBase" id="RU362116"/>
    </source>
</evidence>
<evidence type="ECO:0000256" key="1">
    <source>
        <dbReference type="ARBA" id="ARBA00009677"/>
    </source>
</evidence>
<dbReference type="AlphaFoldDB" id="A0A2T2X6P7"/>
<organism evidence="4 5">
    <name type="scientific">Sulfobacillus benefaciens</name>
    <dbReference type="NCBI Taxonomy" id="453960"/>
    <lineage>
        <taxon>Bacteria</taxon>
        <taxon>Bacillati</taxon>
        <taxon>Bacillota</taxon>
        <taxon>Clostridia</taxon>
        <taxon>Eubacteriales</taxon>
        <taxon>Clostridiales Family XVII. Incertae Sedis</taxon>
        <taxon>Sulfobacillus</taxon>
    </lineage>
</organism>
<dbReference type="PANTHER" id="PTHR30435:SF19">
    <property type="entry name" value="FLAGELLAR BASAL-BODY ROD PROTEIN FLGG"/>
    <property type="match status" value="1"/>
</dbReference>
<dbReference type="InterPro" id="IPR020013">
    <property type="entry name" value="Flagellar_FlgE/F/G"/>
</dbReference>
<evidence type="ECO:0000259" key="3">
    <source>
        <dbReference type="Pfam" id="PF22692"/>
    </source>
</evidence>
<reference evidence="4 5" key="1">
    <citation type="journal article" date="2014" name="BMC Genomics">
        <title>Comparison of environmental and isolate Sulfobacillus genomes reveals diverse carbon, sulfur, nitrogen, and hydrogen metabolisms.</title>
        <authorList>
            <person name="Justice N.B."/>
            <person name="Norman A."/>
            <person name="Brown C.T."/>
            <person name="Singh A."/>
            <person name="Thomas B.C."/>
            <person name="Banfield J.F."/>
        </authorList>
    </citation>
    <scope>NUCLEOTIDE SEQUENCE [LARGE SCALE GENOMIC DNA]</scope>
    <source>
        <strain evidence="4">AMDSBA1</strain>
    </source>
</reference>